<dbReference type="OrthoDB" id="6604018at2759"/>
<evidence type="ECO:0000256" key="6">
    <source>
        <dbReference type="SAM" id="Phobius"/>
    </source>
</evidence>
<comment type="caution">
    <text evidence="8">The sequence shown here is derived from an EMBL/GenBank/DDBJ whole genome shotgun (WGS) entry which is preliminary data.</text>
</comment>
<keyword evidence="5 6" id="KW-0472">Membrane</keyword>
<dbReference type="Pfam" id="PF04588">
    <property type="entry name" value="HIG_1_N"/>
    <property type="match status" value="1"/>
</dbReference>
<keyword evidence="9" id="KW-1185">Reference proteome</keyword>
<evidence type="ECO:0000256" key="4">
    <source>
        <dbReference type="ARBA" id="ARBA00023128"/>
    </source>
</evidence>
<organism evidence="8 9">
    <name type="scientific">Coemansia interrupta</name>
    <dbReference type="NCBI Taxonomy" id="1126814"/>
    <lineage>
        <taxon>Eukaryota</taxon>
        <taxon>Fungi</taxon>
        <taxon>Fungi incertae sedis</taxon>
        <taxon>Zoopagomycota</taxon>
        <taxon>Kickxellomycotina</taxon>
        <taxon>Kickxellomycetes</taxon>
        <taxon>Kickxellales</taxon>
        <taxon>Kickxellaceae</taxon>
        <taxon>Coemansia</taxon>
    </lineage>
</organism>
<gene>
    <name evidence="8" type="primary">RCF1</name>
    <name evidence="8" type="ORF">GGI15_000275</name>
</gene>
<comment type="subcellular location">
    <subcellularLocation>
        <location evidence="1">Mitochondrion membrane</location>
    </subcellularLocation>
</comment>
<evidence type="ECO:0000256" key="3">
    <source>
        <dbReference type="ARBA" id="ARBA00022989"/>
    </source>
</evidence>
<dbReference type="EMBL" id="JANBUM010000007">
    <property type="protein sequence ID" value="KAJ2787936.1"/>
    <property type="molecule type" value="Genomic_DNA"/>
</dbReference>
<evidence type="ECO:0000256" key="5">
    <source>
        <dbReference type="ARBA" id="ARBA00023136"/>
    </source>
</evidence>
<dbReference type="Proteomes" id="UP001140172">
    <property type="component" value="Unassembled WGS sequence"/>
</dbReference>
<protein>
    <submittedName>
        <fullName evidence="8">Respiratory supercomplex factor 1, mitochondrial</fullName>
    </submittedName>
</protein>
<dbReference type="GO" id="GO:0097250">
    <property type="term" value="P:mitochondrial respirasome assembly"/>
    <property type="evidence" value="ECO:0007669"/>
    <property type="project" value="TreeGrafter"/>
</dbReference>
<dbReference type="GO" id="GO:0031966">
    <property type="term" value="C:mitochondrial membrane"/>
    <property type="evidence" value="ECO:0007669"/>
    <property type="project" value="UniProtKB-SubCell"/>
</dbReference>
<feature type="transmembrane region" description="Helical" evidence="6">
    <location>
        <begin position="48"/>
        <end position="68"/>
    </location>
</feature>
<dbReference type="PANTHER" id="PTHR12297">
    <property type="entry name" value="HYPOXIA-INDUCBILE GENE 1 HIG1 -RELATED"/>
    <property type="match status" value="1"/>
</dbReference>
<evidence type="ECO:0000313" key="9">
    <source>
        <dbReference type="Proteomes" id="UP001140172"/>
    </source>
</evidence>
<evidence type="ECO:0000256" key="2">
    <source>
        <dbReference type="ARBA" id="ARBA00022692"/>
    </source>
</evidence>
<sequence>MSNSPNSIIGKIKEEPLVPLGFFATVGAFLYAAHGMHRGNNSQTQWGMRARVVMQGLTVAALLGYGLFQSTRDSKTSRKEDFRTIDWDKLEQDAIAAENAENASAPPQSPLDRLIAKAEAQKKMSVFAPESAEKK</sequence>
<feature type="domain" description="HIG1" evidence="7">
    <location>
        <begin position="1"/>
        <end position="80"/>
    </location>
</feature>
<name>A0A9W8LPY3_9FUNG</name>
<evidence type="ECO:0000313" key="8">
    <source>
        <dbReference type="EMBL" id="KAJ2787936.1"/>
    </source>
</evidence>
<dbReference type="InterPro" id="IPR007667">
    <property type="entry name" value="Hypoxia_induced_domain"/>
</dbReference>
<keyword evidence="2 6" id="KW-0812">Transmembrane</keyword>
<dbReference type="PROSITE" id="PS51503">
    <property type="entry name" value="HIG1"/>
    <property type="match status" value="1"/>
</dbReference>
<keyword evidence="4" id="KW-0496">Mitochondrion</keyword>
<evidence type="ECO:0000256" key="1">
    <source>
        <dbReference type="ARBA" id="ARBA00004325"/>
    </source>
</evidence>
<dbReference type="AlphaFoldDB" id="A0A9W8LPY3"/>
<dbReference type="Gene3D" id="6.10.140.1320">
    <property type="match status" value="1"/>
</dbReference>
<feature type="transmembrane region" description="Helical" evidence="6">
    <location>
        <begin position="17"/>
        <end position="36"/>
    </location>
</feature>
<keyword evidence="3 6" id="KW-1133">Transmembrane helix</keyword>
<accession>A0A9W8LPY3</accession>
<evidence type="ECO:0000259" key="7">
    <source>
        <dbReference type="PROSITE" id="PS51503"/>
    </source>
</evidence>
<proteinExistence type="predicted"/>
<dbReference type="InterPro" id="IPR050355">
    <property type="entry name" value="RCF1"/>
</dbReference>
<dbReference type="PANTHER" id="PTHR12297:SF3">
    <property type="entry name" value="HIG1 DOMAIN FAMILY MEMBER 1A"/>
    <property type="match status" value="1"/>
</dbReference>
<reference evidence="8" key="1">
    <citation type="submission" date="2022-07" db="EMBL/GenBank/DDBJ databases">
        <title>Phylogenomic reconstructions and comparative analyses of Kickxellomycotina fungi.</title>
        <authorList>
            <person name="Reynolds N.K."/>
            <person name="Stajich J.E."/>
            <person name="Barry K."/>
            <person name="Grigoriev I.V."/>
            <person name="Crous P."/>
            <person name="Smith M.E."/>
        </authorList>
    </citation>
    <scope>NUCLEOTIDE SEQUENCE</scope>
    <source>
        <strain evidence="8">BCRC 34489</strain>
    </source>
</reference>